<dbReference type="InterPro" id="IPR029063">
    <property type="entry name" value="SAM-dependent_MTases_sf"/>
</dbReference>
<evidence type="ECO:0000313" key="2">
    <source>
        <dbReference type="EMBL" id="AOY79428.1"/>
    </source>
</evidence>
<dbReference type="Gene3D" id="3.40.50.150">
    <property type="entry name" value="Vaccinia Virus protein VP39"/>
    <property type="match status" value="1"/>
</dbReference>
<dbReference type="PANTHER" id="PTHR43591:SF24">
    <property type="entry name" value="2-METHOXY-6-POLYPRENYL-1,4-BENZOQUINOL METHYLASE, MITOCHONDRIAL"/>
    <property type="match status" value="1"/>
</dbReference>
<dbReference type="PANTHER" id="PTHR43591">
    <property type="entry name" value="METHYLTRANSFERASE"/>
    <property type="match status" value="1"/>
</dbReference>
<accession>A0A1D9FVL9</accession>
<dbReference type="NCBIfam" id="NF038099">
    <property type="entry name" value="AsSugarArsM"/>
    <property type="match status" value="1"/>
</dbReference>
<organism evidence="2 3">
    <name type="scientific">Moorena producens (strain JHB)</name>
    <dbReference type="NCBI Taxonomy" id="1454205"/>
    <lineage>
        <taxon>Bacteria</taxon>
        <taxon>Bacillati</taxon>
        <taxon>Cyanobacteriota</taxon>
        <taxon>Cyanophyceae</taxon>
        <taxon>Coleofasciculales</taxon>
        <taxon>Coleofasciculaceae</taxon>
        <taxon>Moorena</taxon>
    </lineage>
</organism>
<reference evidence="3" key="1">
    <citation type="submission" date="2016-10" db="EMBL/GenBank/DDBJ databases">
        <title>Comparative genomics uncovers the prolific and rare metabolic potential of the cyanobacterial genus Moorea.</title>
        <authorList>
            <person name="Leao T."/>
            <person name="Castelao G."/>
            <person name="Korobeynikov A."/>
            <person name="Monroe E.A."/>
            <person name="Podell S."/>
            <person name="Glukhov E."/>
            <person name="Allen E."/>
            <person name="Gerwick W.H."/>
            <person name="Gerwick L."/>
        </authorList>
    </citation>
    <scope>NUCLEOTIDE SEQUENCE [LARGE SCALE GENOMIC DNA]</scope>
    <source>
        <strain evidence="3">JHB</strain>
    </source>
</reference>
<feature type="domain" description="Methyltransferase type 11" evidence="1">
    <location>
        <begin position="64"/>
        <end position="171"/>
    </location>
</feature>
<evidence type="ECO:0000259" key="1">
    <source>
        <dbReference type="Pfam" id="PF08241"/>
    </source>
</evidence>
<dbReference type="Proteomes" id="UP000176944">
    <property type="component" value="Chromosome"/>
</dbReference>
<dbReference type="EMBL" id="CP017708">
    <property type="protein sequence ID" value="AOY79428.1"/>
    <property type="molecule type" value="Genomic_DNA"/>
</dbReference>
<dbReference type="Pfam" id="PF08241">
    <property type="entry name" value="Methyltransf_11"/>
    <property type="match status" value="1"/>
</dbReference>
<keyword evidence="2" id="KW-0808">Transferase</keyword>
<dbReference type="GO" id="GO:0008757">
    <property type="term" value="F:S-adenosylmethionine-dependent methyltransferase activity"/>
    <property type="evidence" value="ECO:0007669"/>
    <property type="project" value="InterPro"/>
</dbReference>
<evidence type="ECO:0000313" key="3">
    <source>
        <dbReference type="Proteomes" id="UP000176944"/>
    </source>
</evidence>
<keyword evidence="2" id="KW-0489">Methyltransferase</keyword>
<dbReference type="CDD" id="cd02440">
    <property type="entry name" value="AdoMet_MTases"/>
    <property type="match status" value="1"/>
</dbReference>
<sequence>MTYLETTAEFYSEVAQKPQVGLCCVQSSPLQLPGLKIPPMMADMNYGCGTTVHPTELSNQPTVLYVGVGGGLEALQFAYFSQRPGGVIAVEPVEAMREAATRNLKIAAEDNSWFDHSFVEIREGDAFALPMPDDSVDVVAQNCLFNIFEPADLMKALKEAYRVLKPGGRLLMSDPIATRPIPPHLQEDERLRAMCLSGALTYQSYVQHLVKSGFGQVEIRAKRPYRLLDCQNYNLEEPLLLESLDSVSFKVVIPEDGPCIFTGKTAIYMGAEEFFDDNAGHILSRGVPAAVCDKTAAKLGKVNPEEILITDSTWHYIGGGCC</sequence>
<proteinExistence type="predicted"/>
<protein>
    <submittedName>
        <fullName evidence="2">Arsenosugar biosynthesis arsenite methyltransferase ArsM</fullName>
    </submittedName>
</protein>
<dbReference type="AlphaFoldDB" id="A0A1D9FVL9"/>
<dbReference type="SUPFAM" id="SSF53335">
    <property type="entry name" value="S-adenosyl-L-methionine-dependent methyltransferases"/>
    <property type="match status" value="1"/>
</dbReference>
<dbReference type="InterPro" id="IPR013216">
    <property type="entry name" value="Methyltransf_11"/>
</dbReference>
<dbReference type="GO" id="GO:0032259">
    <property type="term" value="P:methylation"/>
    <property type="evidence" value="ECO:0007669"/>
    <property type="project" value="UniProtKB-KW"/>
</dbReference>
<name>A0A1D9FVL9_MOOP1</name>
<gene>
    <name evidence="2" type="primary">arsM</name>
    <name evidence="2" type="ORF">BJP36_05340</name>
</gene>